<name>A0ABZ2RQ75_9BACT</name>
<feature type="transmembrane region" description="Helical" evidence="7">
    <location>
        <begin position="46"/>
        <end position="66"/>
    </location>
</feature>
<dbReference type="InterPro" id="IPR050366">
    <property type="entry name" value="BP-dependent_transpt_permease"/>
</dbReference>
<evidence type="ECO:0000259" key="8">
    <source>
        <dbReference type="PROSITE" id="PS50928"/>
    </source>
</evidence>
<feature type="transmembrane region" description="Helical" evidence="7">
    <location>
        <begin position="232"/>
        <end position="251"/>
    </location>
</feature>
<dbReference type="EMBL" id="CP148067">
    <property type="protein sequence ID" value="WXL28898.1"/>
    <property type="molecule type" value="Genomic_DNA"/>
</dbReference>
<feature type="transmembrane region" description="Helical" evidence="7">
    <location>
        <begin position="160"/>
        <end position="193"/>
    </location>
</feature>
<evidence type="ECO:0000256" key="7">
    <source>
        <dbReference type="RuleBase" id="RU363032"/>
    </source>
</evidence>
<dbReference type="Proteomes" id="UP001477443">
    <property type="component" value="Chromosome"/>
</dbReference>
<dbReference type="CDD" id="cd06261">
    <property type="entry name" value="TM_PBP2"/>
    <property type="match status" value="1"/>
</dbReference>
<dbReference type="Pfam" id="PF12911">
    <property type="entry name" value="OppC_N"/>
    <property type="match status" value="1"/>
</dbReference>
<evidence type="ECO:0000313" key="10">
    <source>
        <dbReference type="Proteomes" id="UP001477443"/>
    </source>
</evidence>
<reference evidence="9" key="1">
    <citation type="submission" date="2024-03" db="EMBL/GenBank/DDBJ databases">
        <title>Complete genome sequence of Mycoplasma felifaucium Z921 isolated from the trachea of a cheetah.</title>
        <authorList>
            <person name="Spergser J."/>
        </authorList>
    </citation>
    <scope>NUCLEOTIDE SEQUENCE [LARGE SCALE GENOMIC DNA]</scope>
    <source>
        <strain evidence="9">Z921</strain>
    </source>
</reference>
<evidence type="ECO:0000256" key="4">
    <source>
        <dbReference type="ARBA" id="ARBA00022692"/>
    </source>
</evidence>
<feature type="transmembrane region" description="Helical" evidence="7">
    <location>
        <begin position="272"/>
        <end position="293"/>
    </location>
</feature>
<evidence type="ECO:0000313" key="9">
    <source>
        <dbReference type="EMBL" id="WXL28898.1"/>
    </source>
</evidence>
<feature type="transmembrane region" description="Helical" evidence="7">
    <location>
        <begin position="338"/>
        <end position="363"/>
    </location>
</feature>
<proteinExistence type="inferred from homology"/>
<dbReference type="InterPro" id="IPR035906">
    <property type="entry name" value="MetI-like_sf"/>
</dbReference>
<dbReference type="RefSeq" id="WP_338822452.1">
    <property type="nucleotide sequence ID" value="NZ_CP148067.1"/>
</dbReference>
<keyword evidence="6 7" id="KW-0472">Membrane</keyword>
<feature type="domain" description="ABC transmembrane type-1" evidence="8">
    <location>
        <begin position="167"/>
        <end position="356"/>
    </location>
</feature>
<accession>A0ABZ2RQ75</accession>
<dbReference type="InterPro" id="IPR025966">
    <property type="entry name" value="OppC_N"/>
</dbReference>
<evidence type="ECO:0000256" key="6">
    <source>
        <dbReference type="ARBA" id="ARBA00023136"/>
    </source>
</evidence>
<keyword evidence="10" id="KW-1185">Reference proteome</keyword>
<evidence type="ECO:0000256" key="2">
    <source>
        <dbReference type="ARBA" id="ARBA00022448"/>
    </source>
</evidence>
<dbReference type="PANTHER" id="PTHR43386:SF1">
    <property type="entry name" value="D,D-DIPEPTIDE TRANSPORT SYSTEM PERMEASE PROTEIN DDPC-RELATED"/>
    <property type="match status" value="1"/>
</dbReference>
<feature type="transmembrane region" description="Helical" evidence="7">
    <location>
        <begin position="299"/>
        <end position="326"/>
    </location>
</feature>
<keyword evidence="5 7" id="KW-1133">Transmembrane helix</keyword>
<dbReference type="Gene3D" id="1.10.3720.10">
    <property type="entry name" value="MetI-like"/>
    <property type="match status" value="1"/>
</dbReference>
<dbReference type="PROSITE" id="PS50928">
    <property type="entry name" value="ABC_TM1"/>
    <property type="match status" value="1"/>
</dbReference>
<feature type="transmembrane region" description="Helical" evidence="7">
    <location>
        <begin position="205"/>
        <end position="226"/>
    </location>
</feature>
<sequence>MIKFNPSNIKTKFRFSKELIELKKYSIHRSSWRLFWTRFLNKKSNWFLLILLIAFMLFIIFSAIFYRYPSNQAVLDSELAINLPNYNNAYISQTFDPESPELKFILEQNKINHPFDIVQSVQQVGDSFIIKYNPYKLIEFLTGQKYVLIFGTNYNKIDRFSFFIASFGFTILITIIAAVFQILFGAVLGSVIGYYSKKSFSKLSFYLFNILNALPFLIICIILFNFTNYTALNAIWIFSIFGSVSFFYTSYSNASILKDKEFIISYKTSGMSDLWIIFNIIFVENMWLCLSLISENISLNILALSSLAFFNVKGVSGALNLGSVFLDLINDLSNIEYLIFVVIFVSLFVVLSKMLSISLYQAYIVQS</sequence>
<gene>
    <name evidence="9" type="ORF">WG617_02635</name>
</gene>
<evidence type="ECO:0000256" key="1">
    <source>
        <dbReference type="ARBA" id="ARBA00004651"/>
    </source>
</evidence>
<dbReference type="Pfam" id="PF00528">
    <property type="entry name" value="BPD_transp_1"/>
    <property type="match status" value="1"/>
</dbReference>
<keyword evidence="2 7" id="KW-0813">Transport</keyword>
<evidence type="ECO:0000256" key="5">
    <source>
        <dbReference type="ARBA" id="ARBA00022989"/>
    </source>
</evidence>
<comment type="subcellular location">
    <subcellularLocation>
        <location evidence="1 7">Cell membrane</location>
        <topology evidence="1 7">Multi-pass membrane protein</topology>
    </subcellularLocation>
</comment>
<comment type="similarity">
    <text evidence="7">Belongs to the binding-protein-dependent transport system permease family.</text>
</comment>
<dbReference type="PANTHER" id="PTHR43386">
    <property type="entry name" value="OLIGOPEPTIDE TRANSPORT SYSTEM PERMEASE PROTEIN APPC"/>
    <property type="match status" value="1"/>
</dbReference>
<evidence type="ECO:0000256" key="3">
    <source>
        <dbReference type="ARBA" id="ARBA00022475"/>
    </source>
</evidence>
<keyword evidence="4 7" id="KW-0812">Transmembrane</keyword>
<keyword evidence="3" id="KW-1003">Cell membrane</keyword>
<dbReference type="InterPro" id="IPR000515">
    <property type="entry name" value="MetI-like"/>
</dbReference>
<organism evidence="9 10">
    <name type="scientific">Mycoplasmopsis felifaucium</name>
    <dbReference type="NCBI Taxonomy" id="35768"/>
    <lineage>
        <taxon>Bacteria</taxon>
        <taxon>Bacillati</taxon>
        <taxon>Mycoplasmatota</taxon>
        <taxon>Mycoplasmoidales</taxon>
        <taxon>Metamycoplasmataceae</taxon>
        <taxon>Mycoplasmopsis</taxon>
    </lineage>
</organism>
<dbReference type="SUPFAM" id="SSF161098">
    <property type="entry name" value="MetI-like"/>
    <property type="match status" value="1"/>
</dbReference>
<protein>
    <submittedName>
        <fullName evidence="9">ABC transporter permease subunit</fullName>
    </submittedName>
</protein>